<sequence length="83" mass="9564">MNTKEIEELQRKIDIFSTPLDVEKYIDEGLISRYKNTKTQFVIHCSKDELPEEVSVRANKIEVVTNKDGSNTLVLGLNLKVRK</sequence>
<dbReference type="EMBL" id="JAKNBA010000006">
    <property type="protein sequence ID" value="MDE1241543.1"/>
    <property type="molecule type" value="Genomic_DNA"/>
</dbReference>
<accession>A0A9X4IS08</accession>
<dbReference type="AlphaFoldDB" id="A0A9X4IS08"/>
<dbReference type="RefSeq" id="WP_108151402.1">
    <property type="nucleotide sequence ID" value="NZ_JAKNAR010000023.1"/>
</dbReference>
<evidence type="ECO:0000313" key="1">
    <source>
        <dbReference type="EMBL" id="MDE1241543.1"/>
    </source>
</evidence>
<name>A0A9X4IS08_9VIBR</name>
<evidence type="ECO:0000313" key="2">
    <source>
        <dbReference type="Proteomes" id="UP001140979"/>
    </source>
</evidence>
<organism evidence="1 2">
    <name type="scientific">Vibrio aestuarianus</name>
    <dbReference type="NCBI Taxonomy" id="28171"/>
    <lineage>
        <taxon>Bacteria</taxon>
        <taxon>Pseudomonadati</taxon>
        <taxon>Pseudomonadota</taxon>
        <taxon>Gammaproteobacteria</taxon>
        <taxon>Vibrionales</taxon>
        <taxon>Vibrionaceae</taxon>
        <taxon>Vibrio</taxon>
    </lineage>
</organism>
<comment type="caution">
    <text evidence="1">The sequence shown here is derived from an EMBL/GenBank/DDBJ whole genome shotgun (WGS) entry which is preliminary data.</text>
</comment>
<gene>
    <name evidence="1" type="ORF">L9W94_05130</name>
</gene>
<proteinExistence type="predicted"/>
<reference evidence="1" key="1">
    <citation type="submission" date="2022-02" db="EMBL/GenBank/DDBJ databases">
        <title>Emergence and expansion in Europe of a Vibrio aestuarianus clonal complex pathogenic for oysters.</title>
        <authorList>
            <person name="Mesnil A."/>
            <person name="Travers M.-A."/>
        </authorList>
    </citation>
    <scope>NUCLEOTIDE SEQUENCE</scope>
    <source>
        <strain evidence="1">19_064_11T1</strain>
    </source>
</reference>
<protein>
    <submittedName>
        <fullName evidence="1">Uncharacterized protein</fullName>
    </submittedName>
</protein>
<dbReference type="Proteomes" id="UP001140979">
    <property type="component" value="Unassembled WGS sequence"/>
</dbReference>